<name>A0A1D6HJU6_MAIZE</name>
<proteinExistence type="predicted"/>
<dbReference type="GO" id="GO:0016020">
    <property type="term" value="C:membrane"/>
    <property type="evidence" value="ECO:0007669"/>
    <property type="project" value="UniProtKB-SubCell"/>
</dbReference>
<feature type="region of interest" description="Disordered" evidence="4">
    <location>
        <begin position="1"/>
        <end position="26"/>
    </location>
</feature>
<keyword evidence="2" id="KW-0175">Coiled coil</keyword>
<dbReference type="SUPFAM" id="SSF46565">
    <property type="entry name" value="Chaperone J-domain"/>
    <property type="match status" value="1"/>
</dbReference>
<comment type="subcellular location">
    <subcellularLocation>
        <location evidence="1">Membrane</location>
    </subcellularLocation>
</comment>
<evidence type="ECO:0000256" key="2">
    <source>
        <dbReference type="ARBA" id="ARBA00023054"/>
    </source>
</evidence>
<dbReference type="InterPro" id="IPR036869">
    <property type="entry name" value="J_dom_sf"/>
</dbReference>
<sequence length="428" mass="47855">MAGPKFGSFKAEKGDSAAAAGAAAQRRDPYEVLGVGRNATEQEIKSAFRRMALKYHPDKNSDDPVASEKFQEATFSYNILSDPDKRRQYDASGFEAIEADSQELELDLSSLNTVNTVFAALFSKLGVPIKTTVSATVLEEALNGSVEISQLQLGKSLCRKVEKQSAHFYSVDITDKEAKMGLVCRVHSTSKSKFKLLYFELEDNGGLSLALQLTSISLVQEDSAKTGKVTSAGMFFLGFPVYRFEQNNSASKLYYSLLKNNHFSGDNFFKSASYTIEVVSAEPFSAQKEKLRSVEAKIIAKRSELSKFESEYREVLAKFTEMTSRYAQEMQTIDDLLKERNAIHASYTNNPTLQRSSSSSKGKSPSKGSRSEDDQTVKKEKKSKSQPMEGSKSDDEGPENKKEETPKDRIRRKKWFNIHLKVDKRRPC</sequence>
<dbReference type="GO" id="GO:0005783">
    <property type="term" value="C:endoplasmic reticulum"/>
    <property type="evidence" value="ECO:0007669"/>
    <property type="project" value="UniProtKB-ARBA"/>
</dbReference>
<feature type="compositionally biased region" description="Basic residues" evidence="4">
    <location>
        <begin position="409"/>
        <end position="428"/>
    </location>
</feature>
<dbReference type="InterPro" id="IPR001623">
    <property type="entry name" value="DnaJ_domain"/>
</dbReference>
<evidence type="ECO:0000256" key="4">
    <source>
        <dbReference type="SAM" id="MobiDB-lite"/>
    </source>
</evidence>
<dbReference type="EMBL" id="CM000781">
    <property type="protein sequence ID" value="AQK74733.1"/>
    <property type="molecule type" value="Genomic_DNA"/>
</dbReference>
<dbReference type="SMART" id="SM00271">
    <property type="entry name" value="DnaJ"/>
    <property type="match status" value="1"/>
</dbReference>
<keyword evidence="3" id="KW-0472">Membrane</keyword>
<dbReference type="PRINTS" id="PR00625">
    <property type="entry name" value="JDOMAIN"/>
</dbReference>
<evidence type="ECO:0000313" key="5">
    <source>
        <dbReference type="EMBL" id="AQK74733.1"/>
    </source>
</evidence>
<gene>
    <name evidence="5" type="ORF">ZEAMMB73_Zm00001d017995</name>
</gene>
<reference evidence="5" key="1">
    <citation type="submission" date="2015-12" db="EMBL/GenBank/DDBJ databases">
        <title>Update maize B73 reference genome by single molecule sequencing technologies.</title>
        <authorList>
            <consortium name="Maize Genome Sequencing Project"/>
            <person name="Ware D."/>
        </authorList>
    </citation>
    <scope>NUCLEOTIDE SEQUENCE</scope>
    <source>
        <tissue evidence="5">Seedling</tissue>
    </source>
</reference>
<dbReference type="InterPro" id="IPR018253">
    <property type="entry name" value="DnaJ_domain_CS"/>
</dbReference>
<dbReference type="InterPro" id="IPR052812">
    <property type="entry name" value="Plant_DnaJ_domain"/>
</dbReference>
<dbReference type="PROSITE" id="PS00636">
    <property type="entry name" value="DNAJ_1"/>
    <property type="match status" value="1"/>
</dbReference>
<evidence type="ECO:0000256" key="1">
    <source>
        <dbReference type="ARBA" id="ARBA00004370"/>
    </source>
</evidence>
<dbReference type="Pfam" id="PF00226">
    <property type="entry name" value="DnaJ"/>
    <property type="match status" value="1"/>
</dbReference>
<feature type="compositionally biased region" description="Basic and acidic residues" evidence="4">
    <location>
        <begin position="369"/>
        <end position="378"/>
    </location>
</feature>
<dbReference type="PANTHER" id="PTHR44272:SF2">
    <property type="entry name" value="CHAPERONE PROTEIN DNAJ 16"/>
    <property type="match status" value="1"/>
</dbReference>
<dbReference type="AlphaFoldDB" id="A0A1D6HJU6"/>
<protein>
    <submittedName>
        <fullName evidence="5">Chaperone protein dnaJ 16</fullName>
    </submittedName>
</protein>
<dbReference type="CDD" id="cd06257">
    <property type="entry name" value="DnaJ"/>
    <property type="match status" value="1"/>
</dbReference>
<dbReference type="FunFam" id="1.10.287.110:FF:000097">
    <property type="entry name" value="Chaperone protein dnaJ 16"/>
    <property type="match status" value="1"/>
</dbReference>
<feature type="region of interest" description="Disordered" evidence="4">
    <location>
        <begin position="347"/>
        <end position="428"/>
    </location>
</feature>
<feature type="compositionally biased region" description="Low complexity" evidence="4">
    <location>
        <begin position="355"/>
        <end position="368"/>
    </location>
</feature>
<dbReference type="PANTHER" id="PTHR44272">
    <property type="entry name" value="DNAJ DOMAIN (PROKARYOTIC HEAT SHOCK PROTEIN)"/>
    <property type="match status" value="1"/>
</dbReference>
<dbReference type="ExpressionAtlas" id="A0A1D6HJU6">
    <property type="expression patterns" value="baseline and differential"/>
</dbReference>
<dbReference type="PROSITE" id="PS50076">
    <property type="entry name" value="DNAJ_2"/>
    <property type="match status" value="1"/>
</dbReference>
<accession>A0A1D6HJU6</accession>
<organism evidence="5">
    <name type="scientific">Zea mays</name>
    <name type="common">Maize</name>
    <dbReference type="NCBI Taxonomy" id="4577"/>
    <lineage>
        <taxon>Eukaryota</taxon>
        <taxon>Viridiplantae</taxon>
        <taxon>Streptophyta</taxon>
        <taxon>Embryophyta</taxon>
        <taxon>Tracheophyta</taxon>
        <taxon>Spermatophyta</taxon>
        <taxon>Magnoliopsida</taxon>
        <taxon>Liliopsida</taxon>
        <taxon>Poales</taxon>
        <taxon>Poaceae</taxon>
        <taxon>PACMAD clade</taxon>
        <taxon>Panicoideae</taxon>
        <taxon>Andropogonodae</taxon>
        <taxon>Andropogoneae</taxon>
        <taxon>Tripsacinae</taxon>
        <taxon>Zea</taxon>
    </lineage>
</organism>
<evidence type="ECO:0000256" key="3">
    <source>
        <dbReference type="ARBA" id="ARBA00023136"/>
    </source>
</evidence>
<feature type="compositionally biased region" description="Basic and acidic residues" evidence="4">
    <location>
        <begin position="391"/>
        <end position="408"/>
    </location>
</feature>
<dbReference type="Gene3D" id="1.10.287.110">
    <property type="entry name" value="DnaJ domain"/>
    <property type="match status" value="1"/>
</dbReference>